<evidence type="ECO:0000313" key="2">
    <source>
        <dbReference type="EMBL" id="JAD94957.1"/>
    </source>
</evidence>
<feature type="compositionally biased region" description="Basic residues" evidence="1">
    <location>
        <begin position="82"/>
        <end position="93"/>
    </location>
</feature>
<accession>A0A0A9EFY8</accession>
<feature type="region of interest" description="Disordered" evidence="1">
    <location>
        <begin position="34"/>
        <end position="93"/>
    </location>
</feature>
<proteinExistence type="predicted"/>
<dbReference type="AlphaFoldDB" id="A0A0A9EFY8"/>
<feature type="compositionally biased region" description="Basic and acidic residues" evidence="1">
    <location>
        <begin position="1"/>
        <end position="11"/>
    </location>
</feature>
<protein>
    <submittedName>
        <fullName evidence="2">Uncharacterized protein</fullName>
    </submittedName>
</protein>
<evidence type="ECO:0000256" key="1">
    <source>
        <dbReference type="SAM" id="MobiDB-lite"/>
    </source>
</evidence>
<sequence>MATRSSTRERTSSTSSRLPTSAVIGVAVPCARAARNPSPHSLPPHVARTPGSGRRETRGGVAGQGMGTHGRKLREEPPRSSAFRRRRSGRWFG</sequence>
<organism evidence="2">
    <name type="scientific">Arundo donax</name>
    <name type="common">Giant reed</name>
    <name type="synonym">Donax arundinaceus</name>
    <dbReference type="NCBI Taxonomy" id="35708"/>
    <lineage>
        <taxon>Eukaryota</taxon>
        <taxon>Viridiplantae</taxon>
        <taxon>Streptophyta</taxon>
        <taxon>Embryophyta</taxon>
        <taxon>Tracheophyta</taxon>
        <taxon>Spermatophyta</taxon>
        <taxon>Magnoliopsida</taxon>
        <taxon>Liliopsida</taxon>
        <taxon>Poales</taxon>
        <taxon>Poaceae</taxon>
        <taxon>PACMAD clade</taxon>
        <taxon>Arundinoideae</taxon>
        <taxon>Arundineae</taxon>
        <taxon>Arundo</taxon>
    </lineage>
</organism>
<reference evidence="2" key="1">
    <citation type="submission" date="2014-09" db="EMBL/GenBank/DDBJ databases">
        <authorList>
            <person name="Magalhaes I.L.F."/>
            <person name="Oliveira U."/>
            <person name="Santos F.R."/>
            <person name="Vidigal T.H.D.A."/>
            <person name="Brescovit A.D."/>
            <person name="Santos A.J."/>
        </authorList>
    </citation>
    <scope>NUCLEOTIDE SEQUENCE</scope>
    <source>
        <tissue evidence="2">Shoot tissue taken approximately 20 cm above the soil surface</tissue>
    </source>
</reference>
<dbReference type="EMBL" id="GBRH01202938">
    <property type="protein sequence ID" value="JAD94957.1"/>
    <property type="molecule type" value="Transcribed_RNA"/>
</dbReference>
<reference evidence="2" key="2">
    <citation type="journal article" date="2015" name="Data Brief">
        <title>Shoot transcriptome of the giant reed, Arundo donax.</title>
        <authorList>
            <person name="Barrero R.A."/>
            <person name="Guerrero F.D."/>
            <person name="Moolhuijzen P."/>
            <person name="Goolsby J.A."/>
            <person name="Tidwell J."/>
            <person name="Bellgard S.E."/>
            <person name="Bellgard M.I."/>
        </authorList>
    </citation>
    <scope>NUCLEOTIDE SEQUENCE</scope>
    <source>
        <tissue evidence="2">Shoot tissue taken approximately 20 cm above the soil surface</tissue>
    </source>
</reference>
<name>A0A0A9EFY8_ARUDO</name>
<feature type="region of interest" description="Disordered" evidence="1">
    <location>
        <begin position="1"/>
        <end position="20"/>
    </location>
</feature>